<comment type="caution">
    <text evidence="8">The sequence shown here is derived from an EMBL/GenBank/DDBJ whole genome shotgun (WGS) entry which is preliminary data.</text>
</comment>
<gene>
    <name evidence="8" type="ORF">M595_2326</name>
</gene>
<comment type="subcellular location">
    <subcellularLocation>
        <location evidence="1">Cell membrane</location>
        <topology evidence="1">Multi-pass membrane protein</topology>
    </subcellularLocation>
</comment>
<feature type="transmembrane region" description="Helical" evidence="7">
    <location>
        <begin position="94"/>
        <end position="114"/>
    </location>
</feature>
<feature type="transmembrane region" description="Helical" evidence="7">
    <location>
        <begin position="42"/>
        <end position="59"/>
    </location>
</feature>
<evidence type="ECO:0000256" key="4">
    <source>
        <dbReference type="ARBA" id="ARBA00022989"/>
    </source>
</evidence>
<keyword evidence="5 7" id="KW-0472">Membrane</keyword>
<sequence>MVQDLIIISLCIGLFSFMVMQLREMVLSLLPPLDFQRVTSDILFLLILVELFRLLIIYLQEHRVSIGVAVEVSIVSVLREIIVRGVLETPWTQTLATCAFLLVLTLLLVARVWLPPTFDGIDPEQQISQRHRNRIAQENTEREVNLSKPEQNGEIFTSIEQQPYFPSRHET</sequence>
<dbReference type="AlphaFoldDB" id="U7QIE4"/>
<evidence type="ECO:0000256" key="2">
    <source>
        <dbReference type="ARBA" id="ARBA00022475"/>
    </source>
</evidence>
<feature type="region of interest" description="Disordered" evidence="6">
    <location>
        <begin position="138"/>
        <end position="171"/>
    </location>
</feature>
<evidence type="ECO:0000313" key="9">
    <source>
        <dbReference type="Proteomes" id="UP000017127"/>
    </source>
</evidence>
<reference evidence="8 9" key="1">
    <citation type="journal article" date="2013" name="Front. Microbiol.">
        <title>Comparative genomic analyses of the cyanobacterium, Lyngbya aestuarii BL J, a powerful hydrogen producer.</title>
        <authorList>
            <person name="Kothari A."/>
            <person name="Vaughn M."/>
            <person name="Garcia-Pichel F."/>
        </authorList>
    </citation>
    <scope>NUCLEOTIDE SEQUENCE [LARGE SCALE GENOMIC DNA]</scope>
    <source>
        <strain evidence="8 9">BL J</strain>
    </source>
</reference>
<dbReference type="InterPro" id="IPR020948">
    <property type="entry name" value="P_starv_induced_PsiE-like"/>
</dbReference>
<dbReference type="GO" id="GO:0005886">
    <property type="term" value="C:plasma membrane"/>
    <property type="evidence" value="ECO:0007669"/>
    <property type="project" value="UniProtKB-SubCell"/>
</dbReference>
<name>U7QIE4_9CYAN</name>
<organism evidence="8 9">
    <name type="scientific">Lyngbya aestuarii BL J</name>
    <dbReference type="NCBI Taxonomy" id="1348334"/>
    <lineage>
        <taxon>Bacteria</taxon>
        <taxon>Bacillati</taxon>
        <taxon>Cyanobacteriota</taxon>
        <taxon>Cyanophyceae</taxon>
        <taxon>Oscillatoriophycideae</taxon>
        <taxon>Oscillatoriales</taxon>
        <taxon>Microcoleaceae</taxon>
        <taxon>Lyngbya</taxon>
    </lineage>
</organism>
<feature type="transmembrane region" description="Helical" evidence="7">
    <location>
        <begin position="65"/>
        <end position="82"/>
    </location>
</feature>
<keyword evidence="2" id="KW-1003">Cell membrane</keyword>
<keyword evidence="9" id="KW-1185">Reference proteome</keyword>
<keyword evidence="4 7" id="KW-1133">Transmembrane helix</keyword>
<feature type="compositionally biased region" description="Polar residues" evidence="6">
    <location>
        <begin position="148"/>
        <end position="161"/>
    </location>
</feature>
<evidence type="ECO:0000313" key="8">
    <source>
        <dbReference type="EMBL" id="ERT07663.1"/>
    </source>
</evidence>
<dbReference type="PATRIC" id="fig|1348334.3.peg.2257"/>
<accession>U7QIE4</accession>
<evidence type="ECO:0000256" key="1">
    <source>
        <dbReference type="ARBA" id="ARBA00004651"/>
    </source>
</evidence>
<evidence type="ECO:0000256" key="6">
    <source>
        <dbReference type="SAM" id="MobiDB-lite"/>
    </source>
</evidence>
<dbReference type="EMBL" id="AUZM01000019">
    <property type="protein sequence ID" value="ERT07663.1"/>
    <property type="molecule type" value="Genomic_DNA"/>
</dbReference>
<dbReference type="Proteomes" id="UP000017127">
    <property type="component" value="Unassembled WGS sequence"/>
</dbReference>
<keyword evidence="3 7" id="KW-0812">Transmembrane</keyword>
<feature type="transmembrane region" description="Helical" evidence="7">
    <location>
        <begin position="6"/>
        <end position="30"/>
    </location>
</feature>
<proteinExistence type="predicted"/>
<evidence type="ECO:0000256" key="3">
    <source>
        <dbReference type="ARBA" id="ARBA00022692"/>
    </source>
</evidence>
<evidence type="ECO:0000256" key="5">
    <source>
        <dbReference type="ARBA" id="ARBA00023136"/>
    </source>
</evidence>
<protein>
    <submittedName>
        <fullName evidence="8">Phosphate-starvation-inducible E family protein</fullName>
    </submittedName>
</protein>
<dbReference type="Pfam" id="PF06146">
    <property type="entry name" value="PsiE"/>
    <property type="match status" value="1"/>
</dbReference>
<evidence type="ECO:0000256" key="7">
    <source>
        <dbReference type="SAM" id="Phobius"/>
    </source>
</evidence>